<dbReference type="InterPro" id="IPR012881">
    <property type="entry name" value="DUF1685"/>
</dbReference>
<feature type="chain" id="PRO_5016236835" evidence="2">
    <location>
        <begin position="21"/>
        <end position="187"/>
    </location>
</feature>
<dbReference type="OrthoDB" id="1912729at2759"/>
<reference evidence="3 4" key="1">
    <citation type="submission" date="2018-02" db="EMBL/GenBank/DDBJ databases">
        <title>Draft genome of wild Prunus yedoensis var. nudiflora.</title>
        <authorList>
            <person name="Baek S."/>
            <person name="Kim J.-H."/>
            <person name="Choi K."/>
            <person name="Kim G.-B."/>
            <person name="Cho A."/>
            <person name="Jang H."/>
            <person name="Shin C.-H."/>
            <person name="Yu H.-J."/>
            <person name="Mun J.-H."/>
        </authorList>
    </citation>
    <scope>NUCLEOTIDE SEQUENCE [LARGE SCALE GENOMIC DNA]</scope>
    <source>
        <strain evidence="4">cv. Jeju island</strain>
        <tissue evidence="3">Leaf</tissue>
    </source>
</reference>
<evidence type="ECO:0000313" key="3">
    <source>
        <dbReference type="EMBL" id="PQQ05624.1"/>
    </source>
</evidence>
<accession>A0A314YLZ6</accession>
<protein>
    <submittedName>
        <fullName evidence="3">Uncharacterized protein</fullName>
    </submittedName>
</protein>
<dbReference type="Pfam" id="PF07939">
    <property type="entry name" value="DUF1685"/>
    <property type="match status" value="1"/>
</dbReference>
<organism evidence="3 4">
    <name type="scientific">Prunus yedoensis var. nudiflora</name>
    <dbReference type="NCBI Taxonomy" id="2094558"/>
    <lineage>
        <taxon>Eukaryota</taxon>
        <taxon>Viridiplantae</taxon>
        <taxon>Streptophyta</taxon>
        <taxon>Embryophyta</taxon>
        <taxon>Tracheophyta</taxon>
        <taxon>Spermatophyta</taxon>
        <taxon>Magnoliopsida</taxon>
        <taxon>eudicotyledons</taxon>
        <taxon>Gunneridae</taxon>
        <taxon>Pentapetalae</taxon>
        <taxon>rosids</taxon>
        <taxon>fabids</taxon>
        <taxon>Rosales</taxon>
        <taxon>Rosaceae</taxon>
        <taxon>Amygdaloideae</taxon>
        <taxon>Amygdaleae</taxon>
        <taxon>Prunus</taxon>
    </lineage>
</organism>
<evidence type="ECO:0000313" key="4">
    <source>
        <dbReference type="Proteomes" id="UP000250321"/>
    </source>
</evidence>
<dbReference type="AlphaFoldDB" id="A0A314YLZ6"/>
<evidence type="ECO:0000256" key="1">
    <source>
        <dbReference type="SAM" id="MobiDB-lite"/>
    </source>
</evidence>
<gene>
    <name evidence="3" type="ORF">Pyn_23675</name>
</gene>
<dbReference type="PANTHER" id="PTHR31865:SF3">
    <property type="entry name" value="PHOSPHODIESTERASE EPSILON-1, PUTATIVE (DUF1685)-RELATED"/>
    <property type="match status" value="1"/>
</dbReference>
<proteinExistence type="predicted"/>
<feature type="compositionally biased region" description="Low complexity" evidence="1">
    <location>
        <begin position="133"/>
        <end position="150"/>
    </location>
</feature>
<feature type="compositionally biased region" description="Polar residues" evidence="1">
    <location>
        <begin position="123"/>
        <end position="132"/>
    </location>
</feature>
<feature type="signal peptide" evidence="2">
    <location>
        <begin position="1"/>
        <end position="20"/>
    </location>
</feature>
<feature type="region of interest" description="Disordered" evidence="1">
    <location>
        <begin position="123"/>
        <end position="162"/>
    </location>
</feature>
<sequence>MQTADVIVVVAIAFPFLVGGGAPAHAAGAAQDAEPEAPQQAAVHVRDTTRHCVGEAAPPDSQAGEEEEWINDSDDMVLTDEDLHELKGCIELGFGFNEEEGQRLCPTLPALDLYFAVNRQFSPSPVSTPNSARHSTSSLGGRSSSFGSPRSETDAWKICSPGDNPQQVKTKLRHWAQAVACSVMQSS</sequence>
<keyword evidence="2" id="KW-0732">Signal</keyword>
<dbReference type="STRING" id="2094558.A0A314YLZ6"/>
<dbReference type="PANTHER" id="PTHR31865">
    <property type="entry name" value="OSJNBA0071G03.3 PROTEIN"/>
    <property type="match status" value="1"/>
</dbReference>
<comment type="caution">
    <text evidence="3">The sequence shown here is derived from an EMBL/GenBank/DDBJ whole genome shotgun (WGS) entry which is preliminary data.</text>
</comment>
<dbReference type="Proteomes" id="UP000250321">
    <property type="component" value="Unassembled WGS sequence"/>
</dbReference>
<name>A0A314YLZ6_PRUYE</name>
<evidence type="ECO:0000256" key="2">
    <source>
        <dbReference type="SAM" id="SignalP"/>
    </source>
</evidence>
<keyword evidence="4" id="KW-1185">Reference proteome</keyword>
<dbReference type="EMBL" id="PJQY01001061">
    <property type="protein sequence ID" value="PQQ05624.1"/>
    <property type="molecule type" value="Genomic_DNA"/>
</dbReference>